<accession>A0A0N4ZSP0</accession>
<evidence type="ECO:0000256" key="6">
    <source>
        <dbReference type="ARBA" id="ARBA00023146"/>
    </source>
</evidence>
<dbReference type="InterPro" id="IPR045864">
    <property type="entry name" value="aa-tRNA-synth_II/BPL/LPL"/>
</dbReference>
<keyword evidence="4" id="KW-0067">ATP-binding</keyword>
<dbReference type="GO" id="GO:0003676">
    <property type="term" value="F:nucleic acid binding"/>
    <property type="evidence" value="ECO:0007669"/>
    <property type="project" value="InterPro"/>
</dbReference>
<dbReference type="PANTHER" id="PTHR22594">
    <property type="entry name" value="ASPARTYL/LYSYL-TRNA SYNTHETASE"/>
    <property type="match status" value="1"/>
</dbReference>
<dbReference type="InterPro" id="IPR004365">
    <property type="entry name" value="NA-bd_OB_tRNA"/>
</dbReference>
<dbReference type="Pfam" id="PF00152">
    <property type="entry name" value="tRNA-synt_2"/>
    <property type="match status" value="1"/>
</dbReference>
<feature type="domain" description="Aminoacyl-transfer RNA synthetases class-II family profile" evidence="7">
    <location>
        <begin position="151"/>
        <end position="556"/>
    </location>
</feature>
<organism evidence="8 9">
    <name type="scientific">Parastrongyloides trichosuri</name>
    <name type="common">Possum-specific nematode worm</name>
    <dbReference type="NCBI Taxonomy" id="131310"/>
    <lineage>
        <taxon>Eukaryota</taxon>
        <taxon>Metazoa</taxon>
        <taxon>Ecdysozoa</taxon>
        <taxon>Nematoda</taxon>
        <taxon>Chromadorea</taxon>
        <taxon>Rhabditida</taxon>
        <taxon>Tylenchina</taxon>
        <taxon>Panagrolaimomorpha</taxon>
        <taxon>Strongyloidoidea</taxon>
        <taxon>Strongyloididae</taxon>
        <taxon>Parastrongyloides</taxon>
    </lineage>
</organism>
<dbReference type="InterPro" id="IPR004115">
    <property type="entry name" value="GAD-like_sf"/>
</dbReference>
<dbReference type="Gene3D" id="3.30.1360.30">
    <property type="entry name" value="GAD-like domain"/>
    <property type="match status" value="1"/>
</dbReference>
<reference evidence="9" key="1">
    <citation type="submission" date="2017-02" db="UniProtKB">
        <authorList>
            <consortium name="WormBaseParasite"/>
        </authorList>
    </citation>
    <scope>IDENTIFICATION</scope>
</reference>
<dbReference type="InterPro" id="IPR006195">
    <property type="entry name" value="aa-tRNA-synth_II"/>
</dbReference>
<dbReference type="Gene3D" id="3.30.930.10">
    <property type="entry name" value="Bira Bifunctional Protein, Domain 2"/>
    <property type="match status" value="1"/>
</dbReference>
<dbReference type="PROSITE" id="PS50862">
    <property type="entry name" value="AA_TRNA_LIGASE_II"/>
    <property type="match status" value="1"/>
</dbReference>
<dbReference type="InterPro" id="IPR047089">
    <property type="entry name" value="Asp-tRNA-ligase_1_N"/>
</dbReference>
<dbReference type="WBParaSite" id="PTRK_0001152200.1">
    <property type="protein sequence ID" value="PTRK_0001152200.1"/>
    <property type="gene ID" value="PTRK_0001152200"/>
</dbReference>
<evidence type="ECO:0000313" key="9">
    <source>
        <dbReference type="WBParaSite" id="PTRK_0001152200.1"/>
    </source>
</evidence>
<proteinExistence type="inferred from homology"/>
<keyword evidence="2" id="KW-0436">Ligase</keyword>
<dbReference type="GO" id="GO:0006422">
    <property type="term" value="P:aspartyl-tRNA aminoacylation"/>
    <property type="evidence" value="ECO:0007669"/>
    <property type="project" value="TreeGrafter"/>
</dbReference>
<dbReference type="NCBIfam" id="TIGR00459">
    <property type="entry name" value="aspS_bact"/>
    <property type="match status" value="1"/>
</dbReference>
<dbReference type="InterPro" id="IPR004524">
    <property type="entry name" value="Asp-tRNA-ligase_1"/>
</dbReference>
<dbReference type="PRINTS" id="PR01042">
    <property type="entry name" value="TRNASYNTHASP"/>
</dbReference>
<dbReference type="SUPFAM" id="SSF55681">
    <property type="entry name" value="Class II aaRS and biotin synthetases"/>
    <property type="match status" value="1"/>
</dbReference>
<evidence type="ECO:0000256" key="4">
    <source>
        <dbReference type="ARBA" id="ARBA00022840"/>
    </source>
</evidence>
<dbReference type="NCBIfam" id="NF001750">
    <property type="entry name" value="PRK00476.1"/>
    <property type="match status" value="1"/>
</dbReference>
<sequence>MLFYFRRLLSSINRYALRSHNCGELCLKNEGENVKLYGWVAYKRMNKFVVLKDSFGMTQLKINESNEKIVDIVKNLTPESCIYVEGVVENRNKNKNLDMKTGEVEVLVKSLNVLNAAPKNLPINIKTDSQEQTKLKYRYLDIRSQYMQNNLRLRSEVTNKIRKFLCDDASFVEVETPTLFRRTPGGADEFVVPAGGLNKGKFYSLPQSPQQFKQLLMIGGIDKYFQIARCYRDEGAKQDRQPEFTQVDVELSFTDQDKVIELIEDMIKSSWPESMNEVKSKINFKRLLYDDAITKYGTDKPDLRIPWIIEDVSYLLKDIFKCKFVQCFIARDTCLHTSTSNKNRWKKLMEINQYCEKFDFFKVNKNKWINDKIKETLCKKFNINENDTLVLSWGNNIKAIQWTLGQLRNHIGEASGIRSSEGFEFCWITDFPLFEKSDNGKYVSSHHPFTAPKECDLQKLINMENLSSIKALHYDLVINGVEVGGGSIRIHDASIQKHVLENILEEPYDQLQHLIDALECGAPPHGGFALGLDRYIALLVGKGNSNVSIRDVIAFPKSKGGRCPMVNAPVTPDENILNRYGISIVKDS</sequence>
<evidence type="ECO:0000256" key="1">
    <source>
        <dbReference type="ARBA" id="ARBA00006303"/>
    </source>
</evidence>
<dbReference type="InterPro" id="IPR012340">
    <property type="entry name" value="NA-bd_OB-fold"/>
</dbReference>
<dbReference type="Pfam" id="PF01336">
    <property type="entry name" value="tRNA_anti-codon"/>
    <property type="match status" value="1"/>
</dbReference>
<evidence type="ECO:0000259" key="7">
    <source>
        <dbReference type="PROSITE" id="PS50862"/>
    </source>
</evidence>
<dbReference type="GO" id="GO:0005524">
    <property type="term" value="F:ATP binding"/>
    <property type="evidence" value="ECO:0007669"/>
    <property type="project" value="UniProtKB-KW"/>
</dbReference>
<dbReference type="Gene3D" id="2.40.50.140">
    <property type="entry name" value="Nucleic acid-binding proteins"/>
    <property type="match status" value="1"/>
</dbReference>
<dbReference type="CDD" id="cd04317">
    <property type="entry name" value="EcAspRS_like_N"/>
    <property type="match status" value="1"/>
</dbReference>
<comment type="similarity">
    <text evidence="1">Belongs to the class-II aminoacyl-tRNA synthetase family. Type 1 subfamily.</text>
</comment>
<dbReference type="PANTHER" id="PTHR22594:SF5">
    <property type="entry name" value="ASPARTATE--TRNA LIGASE, MITOCHONDRIAL"/>
    <property type="match status" value="1"/>
</dbReference>
<dbReference type="GO" id="GO:0004815">
    <property type="term" value="F:aspartate-tRNA ligase activity"/>
    <property type="evidence" value="ECO:0007669"/>
    <property type="project" value="TreeGrafter"/>
</dbReference>
<evidence type="ECO:0000256" key="5">
    <source>
        <dbReference type="ARBA" id="ARBA00022917"/>
    </source>
</evidence>
<keyword evidence="5" id="KW-0648">Protein biosynthesis</keyword>
<dbReference type="HAMAP" id="MF_00044">
    <property type="entry name" value="Asp_tRNA_synth_type1"/>
    <property type="match status" value="1"/>
</dbReference>
<dbReference type="AlphaFoldDB" id="A0A0N4ZSP0"/>
<dbReference type="InterPro" id="IPR002312">
    <property type="entry name" value="Asp/Asn-tRNA-synth_IIb"/>
</dbReference>
<dbReference type="GO" id="GO:0005739">
    <property type="term" value="C:mitochondrion"/>
    <property type="evidence" value="ECO:0007669"/>
    <property type="project" value="TreeGrafter"/>
</dbReference>
<keyword evidence="6" id="KW-0030">Aminoacyl-tRNA synthetase</keyword>
<evidence type="ECO:0000256" key="2">
    <source>
        <dbReference type="ARBA" id="ARBA00022598"/>
    </source>
</evidence>
<name>A0A0N4ZSP0_PARTI</name>
<keyword evidence="3" id="KW-0547">Nucleotide-binding</keyword>
<protein>
    <submittedName>
        <fullName evidence="9">AA_TRNA_LIGASE_II domain-containing protein</fullName>
    </submittedName>
</protein>
<dbReference type="STRING" id="131310.A0A0N4ZSP0"/>
<dbReference type="Proteomes" id="UP000038045">
    <property type="component" value="Unplaced"/>
</dbReference>
<evidence type="ECO:0000313" key="8">
    <source>
        <dbReference type="Proteomes" id="UP000038045"/>
    </source>
</evidence>
<keyword evidence="8" id="KW-1185">Reference proteome</keyword>
<dbReference type="SUPFAM" id="SSF50249">
    <property type="entry name" value="Nucleic acid-binding proteins"/>
    <property type="match status" value="1"/>
</dbReference>
<evidence type="ECO:0000256" key="3">
    <source>
        <dbReference type="ARBA" id="ARBA00022741"/>
    </source>
</evidence>
<dbReference type="InterPro" id="IPR004364">
    <property type="entry name" value="Aa-tRNA-synt_II"/>
</dbReference>